<evidence type="ECO:0000259" key="3">
    <source>
        <dbReference type="PROSITE" id="PS51406"/>
    </source>
</evidence>
<protein>
    <submittedName>
        <fullName evidence="5">Ficolin-1-like</fullName>
    </submittedName>
</protein>
<dbReference type="GO" id="GO:0005615">
    <property type="term" value="C:extracellular space"/>
    <property type="evidence" value="ECO:0007669"/>
    <property type="project" value="TreeGrafter"/>
</dbReference>
<dbReference type="PROSITE" id="PS51406">
    <property type="entry name" value="FIBRINOGEN_C_2"/>
    <property type="match status" value="1"/>
</dbReference>
<feature type="signal peptide" evidence="2">
    <location>
        <begin position="1"/>
        <end position="25"/>
    </location>
</feature>
<accession>A0A8B7ZPV4</accession>
<dbReference type="FunFam" id="3.90.215.10:FF:000001">
    <property type="entry name" value="Tenascin isoform 1"/>
    <property type="match status" value="1"/>
</dbReference>
<dbReference type="Proteomes" id="UP000694845">
    <property type="component" value="Unplaced"/>
</dbReference>
<evidence type="ECO:0000313" key="5">
    <source>
        <dbReference type="RefSeq" id="XP_022107434.1"/>
    </source>
</evidence>
<dbReference type="PANTHER" id="PTHR19143:SF458">
    <property type="entry name" value="FIBRINOGEN C-TERMINAL DOMAIN-CONTAINING PROTEIN-RELATED"/>
    <property type="match status" value="1"/>
</dbReference>
<organism evidence="4 5">
    <name type="scientific">Acanthaster planci</name>
    <name type="common">Crown-of-thorns starfish</name>
    <dbReference type="NCBI Taxonomy" id="133434"/>
    <lineage>
        <taxon>Eukaryota</taxon>
        <taxon>Metazoa</taxon>
        <taxon>Echinodermata</taxon>
        <taxon>Eleutherozoa</taxon>
        <taxon>Asterozoa</taxon>
        <taxon>Asteroidea</taxon>
        <taxon>Valvatacea</taxon>
        <taxon>Valvatida</taxon>
        <taxon>Acanthasteridae</taxon>
        <taxon>Acanthaster</taxon>
    </lineage>
</organism>
<dbReference type="PANTHER" id="PTHR19143">
    <property type="entry name" value="FIBRINOGEN/TENASCIN/ANGIOPOEITIN"/>
    <property type="match status" value="1"/>
</dbReference>
<evidence type="ECO:0000256" key="1">
    <source>
        <dbReference type="ARBA" id="ARBA00023157"/>
    </source>
</evidence>
<dbReference type="OMA" id="TKEYWIG"/>
<dbReference type="RefSeq" id="XP_022107434.1">
    <property type="nucleotide sequence ID" value="XM_022251742.1"/>
</dbReference>
<dbReference type="GeneID" id="110988345"/>
<dbReference type="NCBIfam" id="NF040941">
    <property type="entry name" value="GGGWT_bact"/>
    <property type="match status" value="1"/>
</dbReference>
<sequence>MTSGPLIVLLAFLVFGDFTIDRVSGNSSANCVDCQSLTNVRLQFDRLRESVEGFAELLKNATATCPSEIPKDCSGVLANGMTTSGVYTVQPVVGDGPIDVYCDMETDGGGWTVFQRRQDGSVDFYRDWESYRRGFGDLNGEFWLGNDNLHRLTAQGAYKLRVDLEDFEGNTAYALYNTFRVADGSDNYRLTVGDYSGTAGNSLYGHSNQQFSTKDRDNDVQRSGHCAVKYSGAWWYKSCHYSNLNGLYLGGQTSEFAKGVVWKHWKGYYYSLKHSEMKIKSKI</sequence>
<dbReference type="InterPro" id="IPR014716">
    <property type="entry name" value="Fibrinogen_a/b/g_C_1"/>
</dbReference>
<feature type="domain" description="Fibrinogen C-terminal" evidence="3">
    <location>
        <begin position="64"/>
        <end position="283"/>
    </location>
</feature>
<dbReference type="SMART" id="SM00186">
    <property type="entry name" value="FBG"/>
    <property type="match status" value="1"/>
</dbReference>
<dbReference type="KEGG" id="aplc:110988345"/>
<dbReference type="InterPro" id="IPR002181">
    <property type="entry name" value="Fibrinogen_a/b/g_C_dom"/>
</dbReference>
<reference evidence="5" key="1">
    <citation type="submission" date="2025-08" db="UniProtKB">
        <authorList>
            <consortium name="RefSeq"/>
        </authorList>
    </citation>
    <scope>IDENTIFICATION</scope>
</reference>
<keyword evidence="2" id="KW-0732">Signal</keyword>
<dbReference type="AlphaFoldDB" id="A0A8B7ZPV4"/>
<dbReference type="PROSITE" id="PS00514">
    <property type="entry name" value="FIBRINOGEN_C_1"/>
    <property type="match status" value="1"/>
</dbReference>
<keyword evidence="1" id="KW-1015">Disulfide bond</keyword>
<dbReference type="InterPro" id="IPR050373">
    <property type="entry name" value="Fibrinogen_C-term_domain"/>
</dbReference>
<proteinExistence type="predicted"/>
<gene>
    <name evidence="5" type="primary">LOC110988345</name>
</gene>
<dbReference type="InterPro" id="IPR020837">
    <property type="entry name" value="Fibrinogen_CS"/>
</dbReference>
<name>A0A8B7ZPV4_ACAPL</name>
<dbReference type="SUPFAM" id="SSF56496">
    <property type="entry name" value="Fibrinogen C-terminal domain-like"/>
    <property type="match status" value="1"/>
</dbReference>
<evidence type="ECO:0000313" key="4">
    <source>
        <dbReference type="Proteomes" id="UP000694845"/>
    </source>
</evidence>
<keyword evidence="4" id="KW-1185">Reference proteome</keyword>
<dbReference type="OrthoDB" id="6145874at2759"/>
<dbReference type="Gene3D" id="3.90.215.10">
    <property type="entry name" value="Gamma Fibrinogen, chain A, domain 1"/>
    <property type="match status" value="1"/>
</dbReference>
<dbReference type="CDD" id="cd00087">
    <property type="entry name" value="FReD"/>
    <property type="match status" value="1"/>
</dbReference>
<feature type="chain" id="PRO_5034049634" evidence="2">
    <location>
        <begin position="26"/>
        <end position="283"/>
    </location>
</feature>
<evidence type="ECO:0000256" key="2">
    <source>
        <dbReference type="SAM" id="SignalP"/>
    </source>
</evidence>
<dbReference type="InterPro" id="IPR036056">
    <property type="entry name" value="Fibrinogen-like_C"/>
</dbReference>
<dbReference type="Pfam" id="PF00147">
    <property type="entry name" value="Fibrinogen_C"/>
    <property type="match status" value="1"/>
</dbReference>